<dbReference type="EMBL" id="CM037026">
    <property type="protein sequence ID" value="KAH7659547.1"/>
    <property type="molecule type" value="Genomic_DNA"/>
</dbReference>
<gene>
    <name evidence="1" type="ORF">IHE45_16G037700</name>
</gene>
<evidence type="ECO:0000313" key="2">
    <source>
        <dbReference type="Proteomes" id="UP000827976"/>
    </source>
</evidence>
<dbReference type="Proteomes" id="UP000827976">
    <property type="component" value="Chromosome 16"/>
</dbReference>
<keyword evidence="2" id="KW-1185">Reference proteome</keyword>
<comment type="caution">
    <text evidence="1">The sequence shown here is derived from an EMBL/GenBank/DDBJ whole genome shotgun (WGS) entry which is preliminary data.</text>
</comment>
<reference evidence="2" key="1">
    <citation type="journal article" date="2022" name="Nat. Commun.">
        <title>Chromosome evolution and the genetic basis of agronomically important traits in greater yam.</title>
        <authorList>
            <person name="Bredeson J.V."/>
            <person name="Lyons J.B."/>
            <person name="Oniyinde I.O."/>
            <person name="Okereke N.R."/>
            <person name="Kolade O."/>
            <person name="Nnabue I."/>
            <person name="Nwadili C.O."/>
            <person name="Hribova E."/>
            <person name="Parker M."/>
            <person name="Nwogha J."/>
            <person name="Shu S."/>
            <person name="Carlson J."/>
            <person name="Kariba R."/>
            <person name="Muthemba S."/>
            <person name="Knop K."/>
            <person name="Barton G.J."/>
            <person name="Sherwood A.V."/>
            <person name="Lopez-Montes A."/>
            <person name="Asiedu R."/>
            <person name="Jamnadass R."/>
            <person name="Muchugi A."/>
            <person name="Goodstein D."/>
            <person name="Egesi C.N."/>
            <person name="Featherston J."/>
            <person name="Asfaw A."/>
            <person name="Simpson G.G."/>
            <person name="Dolezel J."/>
            <person name="Hendre P.S."/>
            <person name="Van Deynze A."/>
            <person name="Kumar P.L."/>
            <person name="Obidiegwu J.E."/>
            <person name="Bhattacharjee R."/>
            <person name="Rokhsar D.S."/>
        </authorList>
    </citation>
    <scope>NUCLEOTIDE SEQUENCE [LARGE SCALE GENOMIC DNA]</scope>
    <source>
        <strain evidence="2">cv. TDa95/00328</strain>
    </source>
</reference>
<sequence length="234" mass="27140">MGRSPCCAKAGLQRGQWTANEDQLLIKYIQCNGEGNWNSIPQKAGLLRCPKSCRLRWMNYLRPDIKRGNIGPQEEDLIIKLHALLGNRWSLIARRLPGRTDNEIKNYWNCHLKKKLKEQGFAINESRLSKRRNAINKSRNNKIHHVKKKKKKDGVACIEDETGTKIYIPKPTRFTSIIKSSDNYQGNRENDDMNEDSDRTRRNESKCITLTHTVAQSKIEKRNLNLLLKFSLRA</sequence>
<accession>A0ACB7UH22</accession>
<organism evidence="1 2">
    <name type="scientific">Dioscorea alata</name>
    <name type="common">Purple yam</name>
    <dbReference type="NCBI Taxonomy" id="55571"/>
    <lineage>
        <taxon>Eukaryota</taxon>
        <taxon>Viridiplantae</taxon>
        <taxon>Streptophyta</taxon>
        <taxon>Embryophyta</taxon>
        <taxon>Tracheophyta</taxon>
        <taxon>Spermatophyta</taxon>
        <taxon>Magnoliopsida</taxon>
        <taxon>Liliopsida</taxon>
        <taxon>Dioscoreales</taxon>
        <taxon>Dioscoreaceae</taxon>
        <taxon>Dioscorea</taxon>
    </lineage>
</organism>
<evidence type="ECO:0000313" key="1">
    <source>
        <dbReference type="EMBL" id="KAH7659547.1"/>
    </source>
</evidence>
<proteinExistence type="predicted"/>
<protein>
    <submittedName>
        <fullName evidence="1">Myb proto-oncogene protein plant protein</fullName>
    </submittedName>
</protein>
<name>A0ACB7UH22_DIOAL</name>